<evidence type="ECO:0000256" key="2">
    <source>
        <dbReference type="ARBA" id="ARBA00022763"/>
    </source>
</evidence>
<proteinExistence type="inferred from homology"/>
<keyword evidence="4 7" id="KW-0862">Zinc</keyword>
<evidence type="ECO:0000313" key="9">
    <source>
        <dbReference type="EMBL" id="OHA46239.1"/>
    </source>
</evidence>
<dbReference type="GO" id="GO:0006310">
    <property type="term" value="P:DNA recombination"/>
    <property type="evidence" value="ECO:0007669"/>
    <property type="project" value="UniProtKB-UniRule"/>
</dbReference>
<dbReference type="InterPro" id="IPR000093">
    <property type="entry name" value="DNA_Rcmb_RecR"/>
</dbReference>
<keyword evidence="1 7" id="KW-0479">Metal-binding</keyword>
<dbReference type="EMBL" id="MHSQ01000033">
    <property type="protein sequence ID" value="OHA46239.1"/>
    <property type="molecule type" value="Genomic_DNA"/>
</dbReference>
<comment type="caution">
    <text evidence="9">The sequence shown here is derived from an EMBL/GenBank/DDBJ whole genome shotgun (WGS) entry which is preliminary data.</text>
</comment>
<evidence type="ECO:0000256" key="4">
    <source>
        <dbReference type="ARBA" id="ARBA00022833"/>
    </source>
</evidence>
<feature type="domain" description="Toprim" evidence="8">
    <location>
        <begin position="83"/>
        <end position="181"/>
    </location>
</feature>
<dbReference type="Gene3D" id="3.40.1360.10">
    <property type="match status" value="1"/>
</dbReference>
<name>A0A1G2PER9_9BACT</name>
<dbReference type="Pfam" id="PF21176">
    <property type="entry name" value="RecR_HhH"/>
    <property type="match status" value="1"/>
</dbReference>
<dbReference type="HAMAP" id="MF_00017">
    <property type="entry name" value="RecR"/>
    <property type="match status" value="1"/>
</dbReference>
<dbReference type="PANTHER" id="PTHR30446:SF0">
    <property type="entry name" value="RECOMBINATION PROTEIN RECR"/>
    <property type="match status" value="1"/>
</dbReference>
<keyword evidence="5 7" id="KW-0233">DNA recombination</keyword>
<evidence type="ECO:0000256" key="7">
    <source>
        <dbReference type="HAMAP-Rule" id="MF_00017"/>
    </source>
</evidence>
<accession>A0A1G2PER9</accession>
<evidence type="ECO:0000313" key="10">
    <source>
        <dbReference type="Proteomes" id="UP000176965"/>
    </source>
</evidence>
<comment type="similarity">
    <text evidence="7">Belongs to the RecR family.</text>
</comment>
<comment type="caution">
    <text evidence="7">Lacks conserved residue(s) required for the propagation of feature annotation.</text>
</comment>
<evidence type="ECO:0000256" key="1">
    <source>
        <dbReference type="ARBA" id="ARBA00022723"/>
    </source>
</evidence>
<dbReference type="InterPro" id="IPR006171">
    <property type="entry name" value="TOPRIM_dom"/>
</dbReference>
<dbReference type="GO" id="GO:0008270">
    <property type="term" value="F:zinc ion binding"/>
    <property type="evidence" value="ECO:0007669"/>
    <property type="project" value="UniProtKB-KW"/>
</dbReference>
<keyword evidence="6 7" id="KW-0234">DNA repair</keyword>
<dbReference type="Proteomes" id="UP000176965">
    <property type="component" value="Unassembled WGS sequence"/>
</dbReference>
<evidence type="ECO:0000256" key="5">
    <source>
        <dbReference type="ARBA" id="ARBA00023172"/>
    </source>
</evidence>
<dbReference type="STRING" id="1802338.A2541_01585"/>
<evidence type="ECO:0000259" key="8">
    <source>
        <dbReference type="Pfam" id="PF13662"/>
    </source>
</evidence>
<evidence type="ECO:0000256" key="6">
    <source>
        <dbReference type="ARBA" id="ARBA00023204"/>
    </source>
</evidence>
<dbReference type="GO" id="GO:0003677">
    <property type="term" value="F:DNA binding"/>
    <property type="evidence" value="ECO:0007669"/>
    <property type="project" value="UniProtKB-UniRule"/>
</dbReference>
<reference evidence="9 10" key="1">
    <citation type="journal article" date="2016" name="Nat. Commun.">
        <title>Thousands of microbial genomes shed light on interconnected biogeochemical processes in an aquifer system.</title>
        <authorList>
            <person name="Anantharaman K."/>
            <person name="Brown C.T."/>
            <person name="Hug L.A."/>
            <person name="Sharon I."/>
            <person name="Castelle C.J."/>
            <person name="Probst A.J."/>
            <person name="Thomas B.C."/>
            <person name="Singh A."/>
            <person name="Wilkins M.J."/>
            <person name="Karaoz U."/>
            <person name="Brodie E.L."/>
            <person name="Williams K.H."/>
            <person name="Hubbard S.S."/>
            <person name="Banfield J.F."/>
        </authorList>
    </citation>
    <scope>NUCLEOTIDE SEQUENCE [LARGE SCALE GENOMIC DNA]</scope>
</reference>
<protein>
    <recommendedName>
        <fullName evidence="7">Recombination protein RecR</fullName>
    </recommendedName>
</protein>
<keyword evidence="3 7" id="KW-0863">Zinc-finger</keyword>
<organism evidence="9 10">
    <name type="scientific">Candidatus Taylorbacteria bacterium RIFOXYD2_FULL_36_9</name>
    <dbReference type="NCBI Taxonomy" id="1802338"/>
    <lineage>
        <taxon>Bacteria</taxon>
        <taxon>Candidatus Tayloriibacteriota</taxon>
    </lineage>
</organism>
<dbReference type="GO" id="GO:0006281">
    <property type="term" value="P:DNA repair"/>
    <property type="evidence" value="ECO:0007669"/>
    <property type="project" value="UniProtKB-UniRule"/>
</dbReference>
<keyword evidence="2 7" id="KW-0227">DNA damage</keyword>
<comment type="function">
    <text evidence="7">May play a role in DNA repair. It seems to be involved in an RecBC-independent recombinational process of DNA repair. It may act with RecF and RecO.</text>
</comment>
<dbReference type="PANTHER" id="PTHR30446">
    <property type="entry name" value="RECOMBINATION PROTEIN RECR"/>
    <property type="match status" value="1"/>
</dbReference>
<dbReference type="Pfam" id="PF13662">
    <property type="entry name" value="Toprim_4"/>
    <property type="match status" value="1"/>
</dbReference>
<dbReference type="Gene3D" id="1.10.8.420">
    <property type="entry name" value="RecR Domain 1"/>
    <property type="match status" value="1"/>
</dbReference>
<gene>
    <name evidence="7" type="primary">recR</name>
    <name evidence="9" type="ORF">A2541_01585</name>
</gene>
<evidence type="ECO:0000256" key="3">
    <source>
        <dbReference type="ARBA" id="ARBA00022771"/>
    </source>
</evidence>
<sequence length="208" mass="24052">MNTIDKLTEIFKHFPGIGPRQAKRFVYFLLTRNKNYIKEFTTLVEELQKEIQICQGCFRYFTKNNNPQFLCDICQSKNRDESSLMVVARDIDLENIEKSHSFDGKYFVLGGTIPILEKNPENKIRFKELLLLVEKKCQGSTLTLKEIILGFSVNPESEYTAQFIIENLIPLITKYNLKISHLGRGLSTGTELEYSDIDTIKNALKNRS</sequence>
<dbReference type="AlphaFoldDB" id="A0A1G2PER9"/>
<dbReference type="SUPFAM" id="SSF111304">
    <property type="entry name" value="Recombination protein RecR"/>
    <property type="match status" value="1"/>
</dbReference>
<dbReference type="InterPro" id="IPR023627">
    <property type="entry name" value="Rcmb_RecR"/>
</dbReference>